<evidence type="ECO:0000256" key="2">
    <source>
        <dbReference type="ARBA" id="ARBA00022448"/>
    </source>
</evidence>
<dbReference type="EMBL" id="VBOR01000053">
    <property type="protein sequence ID" value="TMQ49707.1"/>
    <property type="molecule type" value="Genomic_DNA"/>
</dbReference>
<evidence type="ECO:0000256" key="7">
    <source>
        <dbReference type="ARBA" id="ARBA00023237"/>
    </source>
</evidence>
<dbReference type="InterPro" id="IPR039426">
    <property type="entry name" value="TonB-dep_rcpt-like"/>
</dbReference>
<evidence type="ECO:0000256" key="3">
    <source>
        <dbReference type="ARBA" id="ARBA00022452"/>
    </source>
</evidence>
<evidence type="ECO:0000259" key="12">
    <source>
        <dbReference type="Pfam" id="PF07715"/>
    </source>
</evidence>
<dbReference type="PROSITE" id="PS52016">
    <property type="entry name" value="TONB_DEPENDENT_REC_3"/>
    <property type="match status" value="1"/>
</dbReference>
<dbReference type="GO" id="GO:0044718">
    <property type="term" value="P:siderophore transmembrane transport"/>
    <property type="evidence" value="ECO:0007669"/>
    <property type="project" value="TreeGrafter"/>
</dbReference>
<gene>
    <name evidence="13" type="ORF">E6K71_04140</name>
</gene>
<evidence type="ECO:0000256" key="1">
    <source>
        <dbReference type="ARBA" id="ARBA00004571"/>
    </source>
</evidence>
<proteinExistence type="inferred from homology"/>
<feature type="domain" description="TonB-dependent receptor plug" evidence="12">
    <location>
        <begin position="122"/>
        <end position="231"/>
    </location>
</feature>
<feature type="compositionally biased region" description="Basic residues" evidence="10">
    <location>
        <begin position="1"/>
        <end position="12"/>
    </location>
</feature>
<feature type="region of interest" description="Disordered" evidence="10">
    <location>
        <begin position="1"/>
        <end position="23"/>
    </location>
</feature>
<feature type="region of interest" description="Disordered" evidence="10">
    <location>
        <begin position="39"/>
        <end position="62"/>
    </location>
</feature>
<dbReference type="SUPFAM" id="SSF56935">
    <property type="entry name" value="Porins"/>
    <property type="match status" value="1"/>
</dbReference>
<keyword evidence="7 8" id="KW-0998">Cell outer membrane</keyword>
<dbReference type="InterPro" id="IPR037066">
    <property type="entry name" value="Plug_dom_sf"/>
</dbReference>
<dbReference type="Pfam" id="PF00593">
    <property type="entry name" value="TonB_dep_Rec_b-barrel"/>
    <property type="match status" value="1"/>
</dbReference>
<dbReference type="GO" id="GO:0015344">
    <property type="term" value="F:siderophore uptake transmembrane transporter activity"/>
    <property type="evidence" value="ECO:0007669"/>
    <property type="project" value="TreeGrafter"/>
</dbReference>
<evidence type="ECO:0000256" key="8">
    <source>
        <dbReference type="PROSITE-ProRule" id="PRU01360"/>
    </source>
</evidence>
<dbReference type="CDD" id="cd01347">
    <property type="entry name" value="ligand_gated_channel"/>
    <property type="match status" value="1"/>
</dbReference>
<evidence type="ECO:0000256" key="9">
    <source>
        <dbReference type="RuleBase" id="RU003357"/>
    </source>
</evidence>
<dbReference type="GO" id="GO:0009279">
    <property type="term" value="C:cell outer membrane"/>
    <property type="evidence" value="ECO:0007669"/>
    <property type="project" value="UniProtKB-SubCell"/>
</dbReference>
<dbReference type="PANTHER" id="PTHR30069:SF27">
    <property type="entry name" value="BLL4766 PROTEIN"/>
    <property type="match status" value="1"/>
</dbReference>
<evidence type="ECO:0000259" key="11">
    <source>
        <dbReference type="Pfam" id="PF00593"/>
    </source>
</evidence>
<evidence type="ECO:0000313" key="14">
    <source>
        <dbReference type="Proteomes" id="UP000316292"/>
    </source>
</evidence>
<comment type="similarity">
    <text evidence="8 9">Belongs to the TonB-dependent receptor family.</text>
</comment>
<dbReference type="Pfam" id="PF07715">
    <property type="entry name" value="Plug"/>
    <property type="match status" value="1"/>
</dbReference>
<feature type="compositionally biased region" description="Basic and acidic residues" evidence="10">
    <location>
        <begin position="44"/>
        <end position="62"/>
    </location>
</feature>
<keyword evidence="2 8" id="KW-0813">Transport</keyword>
<evidence type="ECO:0000256" key="6">
    <source>
        <dbReference type="ARBA" id="ARBA00023136"/>
    </source>
</evidence>
<sequence>MSRKVYTKRMRSALRGPPPLRRGMAQEIPRKRRCPIRVSTFPRAAHDPRSRREARDHSGGHMDVGRSAVPLVAALFLCSLPPGAIGESLPEGVESRGTLKKMSIEELFNVEVTTVSTKPEPLSSTPAAVKVVTGDDIRRMGALSIPEALRYIPGVEVARVDNRQYAITARGFNGTVANKLLVLIDGRSVYTPLFSGVFWDAQDVFLEDVEQIEVIRGPGATVWGANAVNGVINVISKRAADTQGLLVTGAAGNVERGFGGIRYGGALGSRSFFRIYGKTLDRDASLRPNGQKAGDDFRMTQGGFRFDGALGASSDLTVQGDLYGGSADQPATDDMKTGGRNVMTRWTHRLAERSDVHVDAYYDHTLREMPRTFRETLDTYDVSLRHRLPWGARHDVVWGLGYRLTQDVVGNSPGLAFLPSHEAHDLYSGFVQDEIELGSRLHWTLGSKVERVDYTGVEIEPSTRLAFTPSATRTLWGAVSRAVRAPSRLDRDLYVPSTPPYLLAGGPGFDSEVLLAYELGYRAQPARNLSAAIATFYNSYDKLRSIRGGPPFVLANDLHGETYGAEGNATLEAAKGWRLSGGYTFLRMILRSDTDTSTVKQAGDSPRHQWFARSSLTLPHGVEVDAGVRYAGELRNQKVPSYLATDARLGWRPVAPLEISAAGQNLFDSRHPEFGTPGTRKEVARSLYGKATWTF</sequence>
<feature type="domain" description="TonB-dependent receptor-like beta-barrel" evidence="11">
    <location>
        <begin position="289"/>
        <end position="666"/>
    </location>
</feature>
<evidence type="ECO:0000313" key="13">
    <source>
        <dbReference type="EMBL" id="TMQ49707.1"/>
    </source>
</evidence>
<dbReference type="InterPro" id="IPR000531">
    <property type="entry name" value="Beta-barrel_TonB"/>
</dbReference>
<keyword evidence="6 8" id="KW-0472">Membrane</keyword>
<reference evidence="13 14" key="1">
    <citation type="journal article" date="2019" name="Nat. Microbiol.">
        <title>Mediterranean grassland soil C-N compound turnover is dependent on rainfall and depth, and is mediated by genomically divergent microorganisms.</title>
        <authorList>
            <person name="Diamond S."/>
            <person name="Andeer P.F."/>
            <person name="Li Z."/>
            <person name="Crits-Christoph A."/>
            <person name="Burstein D."/>
            <person name="Anantharaman K."/>
            <person name="Lane K.R."/>
            <person name="Thomas B.C."/>
            <person name="Pan C."/>
            <person name="Northen T.R."/>
            <person name="Banfield J.F."/>
        </authorList>
    </citation>
    <scope>NUCLEOTIDE SEQUENCE [LARGE SCALE GENOMIC DNA]</scope>
    <source>
        <strain evidence="13">WS_1</strain>
    </source>
</reference>
<protein>
    <submittedName>
        <fullName evidence="13">TonB-dependent receptor</fullName>
    </submittedName>
</protein>
<evidence type="ECO:0000256" key="4">
    <source>
        <dbReference type="ARBA" id="ARBA00022692"/>
    </source>
</evidence>
<name>A0A538SEC8_UNCEI</name>
<dbReference type="PANTHER" id="PTHR30069">
    <property type="entry name" value="TONB-DEPENDENT OUTER MEMBRANE RECEPTOR"/>
    <property type="match status" value="1"/>
</dbReference>
<comment type="caution">
    <text evidence="13">The sequence shown here is derived from an EMBL/GenBank/DDBJ whole genome shotgun (WGS) entry which is preliminary data.</text>
</comment>
<accession>A0A538SEC8</accession>
<comment type="subcellular location">
    <subcellularLocation>
        <location evidence="1 8">Cell outer membrane</location>
        <topology evidence="1 8">Multi-pass membrane protein</topology>
    </subcellularLocation>
</comment>
<dbReference type="Gene3D" id="2.170.130.10">
    <property type="entry name" value="TonB-dependent receptor, plug domain"/>
    <property type="match status" value="1"/>
</dbReference>
<dbReference type="AlphaFoldDB" id="A0A538SEC8"/>
<dbReference type="InterPro" id="IPR036942">
    <property type="entry name" value="Beta-barrel_TonB_sf"/>
</dbReference>
<dbReference type="InterPro" id="IPR012910">
    <property type="entry name" value="Plug_dom"/>
</dbReference>
<evidence type="ECO:0000256" key="10">
    <source>
        <dbReference type="SAM" id="MobiDB-lite"/>
    </source>
</evidence>
<keyword evidence="3 8" id="KW-1134">Transmembrane beta strand</keyword>
<organism evidence="13 14">
    <name type="scientific">Eiseniibacteriota bacterium</name>
    <dbReference type="NCBI Taxonomy" id="2212470"/>
    <lineage>
        <taxon>Bacteria</taxon>
        <taxon>Candidatus Eiseniibacteriota</taxon>
    </lineage>
</organism>
<evidence type="ECO:0000256" key="5">
    <source>
        <dbReference type="ARBA" id="ARBA00023077"/>
    </source>
</evidence>
<keyword evidence="13" id="KW-0675">Receptor</keyword>
<keyword evidence="5 9" id="KW-0798">TonB box</keyword>
<dbReference type="Proteomes" id="UP000316292">
    <property type="component" value="Unassembled WGS sequence"/>
</dbReference>
<dbReference type="Gene3D" id="2.40.170.20">
    <property type="entry name" value="TonB-dependent receptor, beta-barrel domain"/>
    <property type="match status" value="1"/>
</dbReference>
<keyword evidence="4 8" id="KW-0812">Transmembrane</keyword>